<dbReference type="Proteomes" id="UP000604001">
    <property type="component" value="Unassembled WGS sequence"/>
</dbReference>
<dbReference type="InterPro" id="IPR011335">
    <property type="entry name" value="Restrct_endonuc-II-like"/>
</dbReference>
<dbReference type="SUPFAM" id="SSF52980">
    <property type="entry name" value="Restriction endonuclease-like"/>
    <property type="match status" value="1"/>
</dbReference>
<sequence length="305" mass="34564">MDERRPFTRADAVRAGVSDRVLRTSRYRRIFRGVYIRAEVAPSERERMEGALALHPEGAWLSHRTAAAWCGVAVPESPLVHVSVLRAEDRRWQPGLKPHVAPPATRTRVWRGLPVSEPVRLFVELASMLDLVDLFVAGDSMLRVFGITAADLRAGLARTTDYWSPGARYAATFVRDRVRSAMESRLRLLIVLAGLPEPEVNLEIRSADGDVLVEFDLAYRHHRLAVEYDGTHHRVDTPTWRRDLRRRELVDALDWHVVHVTANDIYGTPAQTIERIRATASRRGLRLPLPRPGWELHFPGHAQAG</sequence>
<organism evidence="1 2">
    <name type="scientific">Nocardioides deserti</name>
    <dbReference type="NCBI Taxonomy" id="1588644"/>
    <lineage>
        <taxon>Bacteria</taxon>
        <taxon>Bacillati</taxon>
        <taxon>Actinomycetota</taxon>
        <taxon>Actinomycetes</taxon>
        <taxon>Propionibacteriales</taxon>
        <taxon>Nocardioidaceae</taxon>
        <taxon>Nocardioides</taxon>
    </lineage>
</organism>
<evidence type="ECO:0000313" key="1">
    <source>
        <dbReference type="EMBL" id="MBC2959541.1"/>
    </source>
</evidence>
<protein>
    <recommendedName>
        <fullName evidence="3">DUF559 domain-containing protein</fullName>
    </recommendedName>
</protein>
<name>A0ABR6U532_9ACTN</name>
<keyword evidence="2" id="KW-1185">Reference proteome</keyword>
<gene>
    <name evidence="1" type="ORF">H7344_04460</name>
</gene>
<dbReference type="RefSeq" id="WP_186344805.1">
    <property type="nucleotide sequence ID" value="NZ_BMMR01000002.1"/>
</dbReference>
<evidence type="ECO:0008006" key="3">
    <source>
        <dbReference type="Google" id="ProtNLM"/>
    </source>
</evidence>
<reference evidence="1 2" key="1">
    <citation type="submission" date="2020-08" db="EMBL/GenBank/DDBJ databases">
        <title>novel species in genus Nocardioides.</title>
        <authorList>
            <person name="Zhang G."/>
        </authorList>
    </citation>
    <scope>NUCLEOTIDE SEQUENCE [LARGE SCALE GENOMIC DNA]</scope>
    <source>
        <strain evidence="1 2">SC8A-24</strain>
    </source>
</reference>
<dbReference type="EMBL" id="JACMYC010000002">
    <property type="protein sequence ID" value="MBC2959541.1"/>
    <property type="molecule type" value="Genomic_DNA"/>
</dbReference>
<comment type="caution">
    <text evidence="1">The sequence shown here is derived from an EMBL/GenBank/DDBJ whole genome shotgun (WGS) entry which is preliminary data.</text>
</comment>
<accession>A0ABR6U532</accession>
<dbReference type="Gene3D" id="3.40.960.10">
    <property type="entry name" value="VSR Endonuclease"/>
    <property type="match status" value="1"/>
</dbReference>
<evidence type="ECO:0000313" key="2">
    <source>
        <dbReference type="Proteomes" id="UP000604001"/>
    </source>
</evidence>
<proteinExistence type="predicted"/>